<evidence type="ECO:0008006" key="3">
    <source>
        <dbReference type="Google" id="ProtNLM"/>
    </source>
</evidence>
<keyword evidence="1" id="KW-0472">Membrane</keyword>
<dbReference type="EMBL" id="FPHC01000040">
    <property type="protein sequence ID" value="SFV56711.1"/>
    <property type="molecule type" value="Genomic_DNA"/>
</dbReference>
<evidence type="ECO:0000256" key="1">
    <source>
        <dbReference type="SAM" id="Phobius"/>
    </source>
</evidence>
<feature type="transmembrane region" description="Helical" evidence="1">
    <location>
        <begin position="35"/>
        <end position="56"/>
    </location>
</feature>
<evidence type="ECO:0000313" key="2">
    <source>
        <dbReference type="EMBL" id="SFV56711.1"/>
    </source>
</evidence>
<protein>
    <recommendedName>
        <fullName evidence="3">Rhodanese-related sulfurtransferase</fullName>
    </recommendedName>
</protein>
<name>A0A1W1BTB6_9ZZZZ</name>
<proteinExistence type="predicted"/>
<gene>
    <name evidence="2" type="ORF">MNB_SV-6-277</name>
</gene>
<keyword evidence="1" id="KW-0812">Transmembrane</keyword>
<keyword evidence="1" id="KW-1133">Transmembrane helix</keyword>
<feature type="transmembrane region" description="Helical" evidence="1">
    <location>
        <begin position="9"/>
        <end position="29"/>
    </location>
</feature>
<accession>A0A1W1BTB6</accession>
<sequence>MCAERLHRIVIAIILGLVMGMAGAGMIKLAFLSQLFVMIMLFLWAFSDFCPSLYLLRKIIPSCYESKNQ</sequence>
<reference evidence="2" key="1">
    <citation type="submission" date="2016-10" db="EMBL/GenBank/DDBJ databases">
        <authorList>
            <person name="de Groot N.N."/>
        </authorList>
    </citation>
    <scope>NUCLEOTIDE SEQUENCE</scope>
</reference>
<dbReference type="AlphaFoldDB" id="A0A1W1BTB6"/>
<organism evidence="2">
    <name type="scientific">hydrothermal vent metagenome</name>
    <dbReference type="NCBI Taxonomy" id="652676"/>
    <lineage>
        <taxon>unclassified sequences</taxon>
        <taxon>metagenomes</taxon>
        <taxon>ecological metagenomes</taxon>
    </lineage>
</organism>